<dbReference type="GO" id="GO:0009507">
    <property type="term" value="C:chloroplast"/>
    <property type="evidence" value="ECO:0007669"/>
    <property type="project" value="GOC"/>
</dbReference>
<sequence length="1105" mass="111045">MVHTQRSPAAAAGPACNVNNDGQLQQLRQPPIVAAAATAGRGGARGHPTNSTRSTSTSPGDDTASSSSRTSTSSSSTSSNSSQGTGSYGRGDGRGGGRHAGGRGTDGGRDQGWSSAGARDGGGRGNGRGRDGGGRGTDGSSGRGRDGGGRGGVSGRGPPAARDPADDMSGCGSLAELRALVGTRLGVWAARGDVGSLRVAFHLVAKLSSGSGAGAGPAAAAARSASSSSSSASALLCELAAAYLPLVPRTRQAADCSLPLWALAKAGAGSSGSSSRSSGRGDAAVVAQQLQQLQQLAAALLRRLADPALLAGARPQELSNALWALGRMREDRAGAGPGPGPGAWDPDEQQHHVRDLAGAVAALLEREGAAPSARGFTAQALTNILWACAKLEYRDPALLQPLAAAAATAAAGMTGQALSNSLWALAALGCTGPQYQSAVAALCGGMLQRLRAGGSAAAAAGGLGQQEIPNVLWACAKLGHRDPTLLEPLAAAAAAAVAGMTSQGLSNSLWALAALGCTGPEYRAAVDVLAREAAGGVRGMAMQGLSNSLWALAALGCTGPQYQSAVAALCGEVQARLQAGGSASRGGPAASQQLSNLLWACAKLEYREPGLLQPLVDAAAAAATAVPGMTGQGLSNSLWALAALGCTGPEYRPAVGALCDAVLRQLRAGDPTAATAGALSPQALSNALWALEQLQLGAEQSGLVAALAAEGRRRAFAGFGPQELANSAWALARMGFGGGAAEPDTAPQGQGQQQEGQQWFAAAVAAALRPGGGGAMDGATPQAWSNLLYALALVRHQPPPELLDAGVAEAMRRPGSGGGGGGQDCASTLYALAVLRLRHAGLEAAVCDRLGGLLARGPAPPGSAEPSGSPGTLDPQALANSLWALAVLGGTSEPASLPAGSQAAATVMAVRLAREASLRPGAFAPEGLYQLWQVQQELGGEVAELLRSCPALQAGMHAAAEAARTQTAADMSSFQKQVAAALHRLQQGALAGVIWAVRTEVAVRGMLGRVDVVVVLRGGVEVAVEADGPVHFFANRRGDAAAVDGPTALRNTQLDRAFGRGALVCVPYWEWYELAPPQQEAYLLTRLWQLRLRLRLPLPPPLPVQ</sequence>
<dbReference type="GO" id="GO:0003723">
    <property type="term" value="F:RNA binding"/>
    <property type="evidence" value="ECO:0007669"/>
    <property type="project" value="TreeGrafter"/>
</dbReference>
<comment type="caution">
    <text evidence="2">The sequence shown here is derived from an EMBL/GenBank/DDBJ whole genome shotgun (WGS) entry which is preliminary data.</text>
</comment>
<feature type="region of interest" description="Disordered" evidence="1">
    <location>
        <begin position="1"/>
        <end position="168"/>
    </location>
</feature>
<name>A0A835SJV6_CHLIN</name>
<dbReference type="GO" id="GO:0044528">
    <property type="term" value="P:regulation of mitochondrial mRNA stability"/>
    <property type="evidence" value="ECO:0007669"/>
    <property type="project" value="TreeGrafter"/>
</dbReference>
<dbReference type="GO" id="GO:0035770">
    <property type="term" value="C:ribonucleoprotein granule"/>
    <property type="evidence" value="ECO:0007669"/>
    <property type="project" value="TreeGrafter"/>
</dbReference>
<keyword evidence="3" id="KW-1185">Reference proteome</keyword>
<accession>A0A835SJV6</accession>
<dbReference type="OrthoDB" id="547449at2759"/>
<feature type="compositionally biased region" description="Low complexity" evidence="1">
    <location>
        <begin position="49"/>
        <end position="58"/>
    </location>
</feature>
<evidence type="ECO:0000313" key="3">
    <source>
        <dbReference type="Proteomes" id="UP000650467"/>
    </source>
</evidence>
<dbReference type="InterPro" id="IPR050870">
    <property type="entry name" value="FAST_kinase"/>
</dbReference>
<organism evidence="2 3">
    <name type="scientific">Chlamydomonas incerta</name>
    <dbReference type="NCBI Taxonomy" id="51695"/>
    <lineage>
        <taxon>Eukaryota</taxon>
        <taxon>Viridiplantae</taxon>
        <taxon>Chlorophyta</taxon>
        <taxon>core chlorophytes</taxon>
        <taxon>Chlorophyceae</taxon>
        <taxon>CS clade</taxon>
        <taxon>Chlamydomonadales</taxon>
        <taxon>Chlamydomonadaceae</taxon>
        <taxon>Chlamydomonas</taxon>
    </lineage>
</organism>
<evidence type="ECO:0000313" key="2">
    <source>
        <dbReference type="EMBL" id="KAG2428364.1"/>
    </source>
</evidence>
<proteinExistence type="predicted"/>
<dbReference type="AlphaFoldDB" id="A0A835SJV6"/>
<gene>
    <name evidence="2" type="ORF">HXX76_010508</name>
</gene>
<dbReference type="Proteomes" id="UP000650467">
    <property type="component" value="Unassembled WGS sequence"/>
</dbReference>
<dbReference type="GO" id="GO:0005759">
    <property type="term" value="C:mitochondrial matrix"/>
    <property type="evidence" value="ECO:0007669"/>
    <property type="project" value="TreeGrafter"/>
</dbReference>
<feature type="compositionally biased region" description="Polar residues" evidence="1">
    <location>
        <begin position="17"/>
        <end position="28"/>
    </location>
</feature>
<feature type="compositionally biased region" description="Low complexity" evidence="1">
    <location>
        <begin position="65"/>
        <end position="85"/>
    </location>
</feature>
<dbReference type="GO" id="GO:0000963">
    <property type="term" value="P:mitochondrial RNA processing"/>
    <property type="evidence" value="ECO:0007669"/>
    <property type="project" value="TreeGrafter"/>
</dbReference>
<reference evidence="2" key="1">
    <citation type="journal article" date="2020" name="bioRxiv">
        <title>Comparative genomics of Chlamydomonas.</title>
        <authorList>
            <person name="Craig R.J."/>
            <person name="Hasan A.R."/>
            <person name="Ness R.W."/>
            <person name="Keightley P.D."/>
        </authorList>
    </citation>
    <scope>NUCLEOTIDE SEQUENCE</scope>
    <source>
        <strain evidence="2">SAG 7.73</strain>
    </source>
</reference>
<dbReference type="PANTHER" id="PTHR21228">
    <property type="entry name" value="FAST LEU-RICH DOMAIN-CONTAINING"/>
    <property type="match status" value="1"/>
</dbReference>
<dbReference type="PANTHER" id="PTHR21228:SF40">
    <property type="entry name" value="LD45607P"/>
    <property type="match status" value="1"/>
</dbReference>
<dbReference type="GO" id="GO:1901259">
    <property type="term" value="P:chloroplast rRNA processing"/>
    <property type="evidence" value="ECO:0007669"/>
    <property type="project" value="TreeGrafter"/>
</dbReference>
<evidence type="ECO:0008006" key="4">
    <source>
        <dbReference type="Google" id="ProtNLM"/>
    </source>
</evidence>
<protein>
    <recommendedName>
        <fullName evidence="4">RAP domain-containing protein</fullName>
    </recommendedName>
</protein>
<evidence type="ECO:0000256" key="1">
    <source>
        <dbReference type="SAM" id="MobiDB-lite"/>
    </source>
</evidence>
<dbReference type="EMBL" id="JAEHOC010000035">
    <property type="protein sequence ID" value="KAG2428364.1"/>
    <property type="molecule type" value="Genomic_DNA"/>
</dbReference>